<evidence type="ECO:0000313" key="2">
    <source>
        <dbReference type="EMBL" id="ART31212.1"/>
    </source>
</evidence>
<evidence type="ECO:0000256" key="1">
    <source>
        <dbReference type="SAM" id="SignalP"/>
    </source>
</evidence>
<name>A0A1Y0B191_9LAMI</name>
<gene>
    <name evidence="2" type="ORF">AEK19_MT0987</name>
</gene>
<proteinExistence type="predicted"/>
<reference evidence="2" key="1">
    <citation type="submission" date="2017-03" db="EMBL/GenBank/DDBJ databases">
        <title>The mitochondrial genome of the carnivorous plant Utricularia reniformis (Lentibulariaceae): structure, comparative analysis and evolutionary landmarks.</title>
        <authorList>
            <person name="Silva S.R."/>
            <person name="Alvarenga D.O."/>
            <person name="Michael T.P."/>
            <person name="Miranda V.F.O."/>
            <person name="Varani A.M."/>
        </authorList>
    </citation>
    <scope>NUCLEOTIDE SEQUENCE</scope>
</reference>
<feature type="signal peptide" evidence="1">
    <location>
        <begin position="1"/>
        <end position="21"/>
    </location>
</feature>
<sequence length="53" mass="6075">MLKALFFELSLVVASYPVVRGDIQLMMGPRVTEDGSHQFVLLVFFLLFRSNKN</sequence>
<dbReference type="EMBL" id="KY774314">
    <property type="protein sequence ID" value="ART31212.1"/>
    <property type="molecule type" value="Genomic_DNA"/>
</dbReference>
<keyword evidence="1" id="KW-0732">Signal</keyword>
<dbReference type="AlphaFoldDB" id="A0A1Y0B191"/>
<feature type="chain" id="PRO_5012033225" evidence="1">
    <location>
        <begin position="22"/>
        <end position="53"/>
    </location>
</feature>
<protein>
    <submittedName>
        <fullName evidence="2">Uncharacterized protein</fullName>
    </submittedName>
</protein>
<geneLocation type="mitochondrion" evidence="2"/>
<organism evidence="2">
    <name type="scientific">Utricularia reniformis</name>
    <dbReference type="NCBI Taxonomy" id="192314"/>
    <lineage>
        <taxon>Eukaryota</taxon>
        <taxon>Viridiplantae</taxon>
        <taxon>Streptophyta</taxon>
        <taxon>Embryophyta</taxon>
        <taxon>Tracheophyta</taxon>
        <taxon>Spermatophyta</taxon>
        <taxon>Magnoliopsida</taxon>
        <taxon>eudicotyledons</taxon>
        <taxon>Gunneridae</taxon>
        <taxon>Pentapetalae</taxon>
        <taxon>asterids</taxon>
        <taxon>lamiids</taxon>
        <taxon>Lamiales</taxon>
        <taxon>Lentibulariaceae</taxon>
        <taxon>Utricularia</taxon>
    </lineage>
</organism>
<accession>A0A1Y0B191</accession>
<keyword evidence="2" id="KW-0496">Mitochondrion</keyword>